<dbReference type="KEGG" id="csci:HDCHBGLK_01531"/>
<dbReference type="STRING" id="411468.CLOSCI_02744"/>
<sequence length="266" mass="29144">MKPLILITNDDGIHSPGLAAAACAAADLADILIVAPHTQQTGMARAFPRTEDAGIIEEEWIQINGQEVRGYGVHGSPALAVAHGVLELAERKPDLCISGVNYGENMGAVLTCSGTLGAAFEAVSHGIPTIAISLEAELAIQRSNDFRQTDWDAAKRMLHSWISRVLDRGMPEYVDLININMPAGSGHPDEFRITSLSRQNYFEFIRPKARNLKEPFALKSRLSVDMDTLERDSDIHAVYVDRITSVTPINMNMSIGLKEAMVEKYM</sequence>
<name>B0NGY9_CLOS5</name>
<organism evidence="6 7">
    <name type="scientific">Clostridium scindens (strain ATCC 35704 / DSM 5676 / VPI 13733 / 19)</name>
    <dbReference type="NCBI Taxonomy" id="411468"/>
    <lineage>
        <taxon>Bacteria</taxon>
        <taxon>Bacillati</taxon>
        <taxon>Bacillota</taxon>
        <taxon>Clostridia</taxon>
        <taxon>Lachnospirales</taxon>
        <taxon>Lachnospiraceae</taxon>
    </lineage>
</organism>
<comment type="similarity">
    <text evidence="2">Belongs to the SurE nucleotidase family.</text>
</comment>
<dbReference type="PROSITE" id="PS51257">
    <property type="entry name" value="PROKAR_LIPOPROTEIN"/>
    <property type="match status" value="1"/>
</dbReference>
<evidence type="ECO:0000256" key="3">
    <source>
        <dbReference type="ARBA" id="ARBA00012643"/>
    </source>
</evidence>
<evidence type="ECO:0000256" key="5">
    <source>
        <dbReference type="ARBA" id="ARBA00022801"/>
    </source>
</evidence>
<dbReference type="EC" id="3.1.3.5" evidence="3"/>
<proteinExistence type="inferred from homology"/>
<dbReference type="eggNOG" id="COG0496">
    <property type="taxonomic scope" value="Bacteria"/>
</dbReference>
<gene>
    <name evidence="6" type="primary">surE</name>
    <name evidence="6" type="ORF">HDCHBGLK_01531</name>
</gene>
<keyword evidence="7" id="KW-1185">Reference proteome</keyword>
<dbReference type="SUPFAM" id="SSF64167">
    <property type="entry name" value="SurE-like"/>
    <property type="match status" value="1"/>
</dbReference>
<evidence type="ECO:0000256" key="4">
    <source>
        <dbReference type="ARBA" id="ARBA00022723"/>
    </source>
</evidence>
<keyword evidence="5 6" id="KW-0378">Hydrolase</keyword>
<comment type="catalytic activity">
    <reaction evidence="1">
        <text>a ribonucleoside 5'-phosphate + H2O = a ribonucleoside + phosphate</text>
        <dbReference type="Rhea" id="RHEA:12484"/>
        <dbReference type="ChEBI" id="CHEBI:15377"/>
        <dbReference type="ChEBI" id="CHEBI:18254"/>
        <dbReference type="ChEBI" id="CHEBI:43474"/>
        <dbReference type="ChEBI" id="CHEBI:58043"/>
        <dbReference type="EC" id="3.1.3.5"/>
    </reaction>
</comment>
<dbReference type="GO" id="GO:0046872">
    <property type="term" value="F:metal ion binding"/>
    <property type="evidence" value="ECO:0007669"/>
    <property type="project" value="UniProtKB-KW"/>
</dbReference>
<dbReference type="InterPro" id="IPR036523">
    <property type="entry name" value="SurE-like_sf"/>
</dbReference>
<accession>B0NGY9</accession>
<dbReference type="Proteomes" id="UP000289664">
    <property type="component" value="Chromosome"/>
</dbReference>
<dbReference type="GO" id="GO:0008253">
    <property type="term" value="F:5'-nucleotidase activity"/>
    <property type="evidence" value="ECO:0007669"/>
    <property type="project" value="UniProtKB-EC"/>
</dbReference>
<dbReference type="InterPro" id="IPR002828">
    <property type="entry name" value="SurE-like_Pase/nucleotidase"/>
</dbReference>
<evidence type="ECO:0000313" key="6">
    <source>
        <dbReference type="EMBL" id="QBF74135.1"/>
    </source>
</evidence>
<keyword evidence="4" id="KW-0479">Metal-binding</keyword>
<evidence type="ECO:0000313" key="7">
    <source>
        <dbReference type="Proteomes" id="UP000289664"/>
    </source>
</evidence>
<evidence type="ECO:0000256" key="1">
    <source>
        <dbReference type="ARBA" id="ARBA00000815"/>
    </source>
</evidence>
<reference evidence="6 7" key="1">
    <citation type="journal article" date="2019" name="Appl. Environ. Microbiol.">
        <title>Clostridium scindens ATCC 35704: integration of nutritional requirements, the complete genome sequence, and global transcriptional responses to bile acids.</title>
        <authorList>
            <person name="Devendran S."/>
            <person name="Shrestha R."/>
            <person name="Alves J.M.P."/>
            <person name="Wolf P.G."/>
            <person name="Ly L."/>
            <person name="Hernandez A.G."/>
            <person name="Mendez-Garcia C."/>
            <person name="Inboden A."/>
            <person name="Wiley J."/>
            <person name="Paul O."/>
            <person name="Allen A."/>
            <person name="Springer E."/>
            <person name="Wright C.L."/>
            <person name="Fields C.J."/>
            <person name="Daniel S.L."/>
            <person name="Ridlon J.M."/>
        </authorList>
    </citation>
    <scope>NUCLEOTIDE SEQUENCE [LARGE SCALE GENOMIC DNA]</scope>
    <source>
        <strain evidence="6 7">ATCC 35704</strain>
    </source>
</reference>
<dbReference type="PANTHER" id="PTHR30457">
    <property type="entry name" value="5'-NUCLEOTIDASE SURE"/>
    <property type="match status" value="1"/>
</dbReference>
<dbReference type="EMBL" id="CP036170">
    <property type="protein sequence ID" value="QBF74135.1"/>
    <property type="molecule type" value="Genomic_DNA"/>
</dbReference>
<protein>
    <recommendedName>
        <fullName evidence="3">5'-nucleotidase</fullName>
        <ecNumber evidence="3">3.1.3.5</ecNumber>
    </recommendedName>
</protein>
<dbReference type="OrthoDB" id="9780815at2"/>
<dbReference type="PANTHER" id="PTHR30457:SF0">
    <property type="entry name" value="PHOSPHATASE, PUTATIVE (AFU_ORTHOLOGUE AFUA_4G01070)-RELATED"/>
    <property type="match status" value="1"/>
</dbReference>
<dbReference type="InterPro" id="IPR030048">
    <property type="entry name" value="SurE"/>
</dbReference>
<dbReference type="NCBIfam" id="TIGR00087">
    <property type="entry name" value="surE"/>
    <property type="match status" value="1"/>
</dbReference>
<evidence type="ECO:0000256" key="2">
    <source>
        <dbReference type="ARBA" id="ARBA00011062"/>
    </source>
</evidence>
<dbReference type="Pfam" id="PF01975">
    <property type="entry name" value="SurE"/>
    <property type="match status" value="1"/>
</dbReference>
<dbReference type="HOGENOM" id="CLU_045192_1_3_9"/>
<dbReference type="AlphaFoldDB" id="B0NGY9"/>
<dbReference type="Gene3D" id="3.40.1210.10">
    <property type="entry name" value="Survival protein SurE-like phosphatase/nucleotidase"/>
    <property type="match status" value="1"/>
</dbReference>